<feature type="transmembrane region" description="Helical" evidence="7">
    <location>
        <begin position="257"/>
        <end position="277"/>
    </location>
</feature>
<dbReference type="PANTHER" id="PTHR10361:SF66">
    <property type="entry name" value="OS12G0170300 PROTEIN"/>
    <property type="match status" value="1"/>
</dbReference>
<accession>A0A2C9VHY1</accession>
<keyword evidence="5 7" id="KW-1133">Transmembrane helix</keyword>
<dbReference type="PANTHER" id="PTHR10361">
    <property type="entry name" value="SODIUM-BILE ACID COTRANSPORTER"/>
    <property type="match status" value="1"/>
</dbReference>
<evidence type="ECO:0000256" key="6">
    <source>
        <dbReference type="ARBA" id="ARBA00023136"/>
    </source>
</evidence>
<evidence type="ECO:0000256" key="7">
    <source>
        <dbReference type="SAM" id="Phobius"/>
    </source>
</evidence>
<protein>
    <submittedName>
        <fullName evidence="8">Uncharacterized protein</fullName>
    </submittedName>
</protein>
<feature type="transmembrane region" description="Helical" evidence="7">
    <location>
        <begin position="366"/>
        <end position="385"/>
    </location>
</feature>
<dbReference type="InterPro" id="IPR004710">
    <property type="entry name" value="Bilac:Na_transpt"/>
</dbReference>
<name>A0A2C9VHY1_MANES</name>
<feature type="transmembrane region" description="Helical" evidence="7">
    <location>
        <begin position="105"/>
        <end position="122"/>
    </location>
</feature>
<comment type="subcellular location">
    <subcellularLocation>
        <location evidence="2">Membrane</location>
        <topology evidence="2">Multi-pass membrane protein</topology>
    </subcellularLocation>
    <subcellularLocation>
        <location evidence="1">Plastid</location>
        <location evidence="1">Chloroplast envelope</location>
    </subcellularLocation>
</comment>
<keyword evidence="6 7" id="KW-0472">Membrane</keyword>
<dbReference type="AlphaFoldDB" id="A0A2C9VHY1"/>
<evidence type="ECO:0000256" key="5">
    <source>
        <dbReference type="ARBA" id="ARBA00022989"/>
    </source>
</evidence>
<feature type="transmembrane region" description="Helical" evidence="7">
    <location>
        <begin position="225"/>
        <end position="245"/>
    </location>
</feature>
<feature type="transmembrane region" description="Helical" evidence="7">
    <location>
        <begin position="193"/>
        <end position="213"/>
    </location>
</feature>
<sequence>MSLSLILSPFLAPPQKAHFINFPLARHEQRFNVSFPSKFRTLTTVVRSVHDDSSHLPVTPAKPRWENVLSTAASLYPLYVTVGGVVACLKPSTFAWFAKTGPGSYSLSLGLIMLAMGLTLELKDLVGLFMQRPLSILFGCAAQYTIMPAFGAIVSKSLALSPSLSVGLILLGCCPGGTASNVVTLIARGDVPLSIVMTVCTTLGAVLLTPLLMKILAGTYVPVDALKLSISTLQVVVAPILLGSYLQTMFPAAVKEVTPYAPLFSVLAASLLACSIFSENVVRLKSSIVGASSPPGSSPVPFIQSILSGDLGVVLLSVLLLHFAGFFVGYLSAAICGFSEPERRSISIEVGMQNSSLGVVLATSHFISPMVALPSAMSAVVMNIMGSSLGFIWRHIDPSDSDNRAKLDQK</sequence>
<feature type="transmembrane region" description="Helical" evidence="7">
    <location>
        <begin position="311"/>
        <end position="335"/>
    </location>
</feature>
<reference evidence="9" key="1">
    <citation type="journal article" date="2016" name="Nat. Biotechnol.">
        <title>Sequencing wild and cultivated cassava and related species reveals extensive interspecific hybridization and genetic diversity.</title>
        <authorList>
            <person name="Bredeson J.V."/>
            <person name="Lyons J.B."/>
            <person name="Prochnik S.E."/>
            <person name="Wu G.A."/>
            <person name="Ha C.M."/>
            <person name="Edsinger-Gonzales E."/>
            <person name="Grimwood J."/>
            <person name="Schmutz J."/>
            <person name="Rabbi I.Y."/>
            <person name="Egesi C."/>
            <person name="Nauluvula P."/>
            <person name="Lebot V."/>
            <person name="Ndunguru J."/>
            <person name="Mkamilo G."/>
            <person name="Bart R.S."/>
            <person name="Setter T.L."/>
            <person name="Gleadow R.M."/>
            <person name="Kulakow P."/>
            <person name="Ferguson M.E."/>
            <person name="Rounsley S."/>
            <person name="Rokhsar D.S."/>
        </authorList>
    </citation>
    <scope>NUCLEOTIDE SEQUENCE [LARGE SCALE GENOMIC DNA]</scope>
    <source>
        <strain evidence="9">cv. AM560-2</strain>
    </source>
</reference>
<dbReference type="GO" id="GO:0016020">
    <property type="term" value="C:membrane"/>
    <property type="evidence" value="ECO:0007669"/>
    <property type="project" value="UniProtKB-SubCell"/>
</dbReference>
<dbReference type="Gramene" id="Manes.07G023600.1.v8.1">
    <property type="protein sequence ID" value="Manes.07G023600.1.v8.1.CDS"/>
    <property type="gene ID" value="Manes.07G023600.v8.1"/>
</dbReference>
<evidence type="ECO:0000256" key="1">
    <source>
        <dbReference type="ARBA" id="ARBA00004119"/>
    </source>
</evidence>
<feature type="transmembrane region" description="Helical" evidence="7">
    <location>
        <begin position="76"/>
        <end position="98"/>
    </location>
</feature>
<evidence type="ECO:0000313" key="8">
    <source>
        <dbReference type="EMBL" id="OAY45001.1"/>
    </source>
</evidence>
<dbReference type="InterPro" id="IPR002657">
    <property type="entry name" value="BilAc:Na_symport/Acr3"/>
</dbReference>
<dbReference type="GO" id="GO:0009941">
    <property type="term" value="C:chloroplast envelope"/>
    <property type="evidence" value="ECO:0007669"/>
    <property type="project" value="UniProtKB-SubCell"/>
</dbReference>
<evidence type="ECO:0000256" key="4">
    <source>
        <dbReference type="ARBA" id="ARBA00022692"/>
    </source>
</evidence>
<feature type="transmembrane region" description="Helical" evidence="7">
    <location>
        <begin position="134"/>
        <end position="154"/>
    </location>
</feature>
<evidence type="ECO:0000256" key="3">
    <source>
        <dbReference type="ARBA" id="ARBA00006528"/>
    </source>
</evidence>
<dbReference type="Gene3D" id="1.20.1530.20">
    <property type="match status" value="1"/>
</dbReference>
<comment type="caution">
    <text evidence="8">The sequence shown here is derived from an EMBL/GenBank/DDBJ whole genome shotgun (WGS) entry which is preliminary data.</text>
</comment>
<dbReference type="EMBL" id="CM004393">
    <property type="protein sequence ID" value="OAY45001.1"/>
    <property type="molecule type" value="Genomic_DNA"/>
</dbReference>
<feature type="transmembrane region" description="Helical" evidence="7">
    <location>
        <begin position="166"/>
        <end position="187"/>
    </location>
</feature>
<dbReference type="InterPro" id="IPR038770">
    <property type="entry name" value="Na+/solute_symporter_sf"/>
</dbReference>
<keyword evidence="4 7" id="KW-0812">Transmembrane</keyword>
<dbReference type="Proteomes" id="UP000091857">
    <property type="component" value="Chromosome 7"/>
</dbReference>
<keyword evidence="9" id="KW-1185">Reference proteome</keyword>
<comment type="similarity">
    <text evidence="3">Belongs to the bile acid:sodium symporter (BASS) (TC 2.A.28) family.</text>
</comment>
<organism evidence="8 9">
    <name type="scientific">Manihot esculenta</name>
    <name type="common">Cassava</name>
    <name type="synonym">Jatropha manihot</name>
    <dbReference type="NCBI Taxonomy" id="3983"/>
    <lineage>
        <taxon>Eukaryota</taxon>
        <taxon>Viridiplantae</taxon>
        <taxon>Streptophyta</taxon>
        <taxon>Embryophyta</taxon>
        <taxon>Tracheophyta</taxon>
        <taxon>Spermatophyta</taxon>
        <taxon>Magnoliopsida</taxon>
        <taxon>eudicotyledons</taxon>
        <taxon>Gunneridae</taxon>
        <taxon>Pentapetalae</taxon>
        <taxon>rosids</taxon>
        <taxon>fabids</taxon>
        <taxon>Malpighiales</taxon>
        <taxon>Euphorbiaceae</taxon>
        <taxon>Crotonoideae</taxon>
        <taxon>Manihoteae</taxon>
        <taxon>Manihot</taxon>
    </lineage>
</organism>
<evidence type="ECO:0000313" key="9">
    <source>
        <dbReference type="Proteomes" id="UP000091857"/>
    </source>
</evidence>
<evidence type="ECO:0000256" key="2">
    <source>
        <dbReference type="ARBA" id="ARBA00004141"/>
    </source>
</evidence>
<dbReference type="Pfam" id="PF01758">
    <property type="entry name" value="SBF"/>
    <property type="match status" value="1"/>
</dbReference>
<proteinExistence type="inferred from homology"/>
<dbReference type="OrthoDB" id="203097at2759"/>
<gene>
    <name evidence="8" type="ORF">MANES_07G023600v8</name>
</gene>